<evidence type="ECO:0000256" key="5">
    <source>
        <dbReference type="HAMAP-Rule" id="MF_00040"/>
    </source>
</evidence>
<dbReference type="InterPro" id="IPR036191">
    <property type="entry name" value="RRF_sf"/>
</dbReference>
<dbReference type="Proteomes" id="UP000186102">
    <property type="component" value="Unassembled WGS sequence"/>
</dbReference>
<name>A0A1Q8QPS0_9FIRM</name>
<gene>
    <name evidence="5" type="primary">frr</name>
    <name evidence="8" type="ORF">DSOL_3629</name>
</gene>
<dbReference type="GO" id="GO:0043023">
    <property type="term" value="F:ribosomal large subunit binding"/>
    <property type="evidence" value="ECO:0007669"/>
    <property type="project" value="TreeGrafter"/>
</dbReference>
<keyword evidence="4 5" id="KW-0648">Protein biosynthesis</keyword>
<feature type="region of interest" description="Disordered" evidence="6">
    <location>
        <begin position="141"/>
        <end position="162"/>
    </location>
</feature>
<evidence type="ECO:0000259" key="7">
    <source>
        <dbReference type="Pfam" id="PF01765"/>
    </source>
</evidence>
<evidence type="ECO:0000256" key="6">
    <source>
        <dbReference type="SAM" id="MobiDB-lite"/>
    </source>
</evidence>
<evidence type="ECO:0000313" key="9">
    <source>
        <dbReference type="Proteomes" id="UP000186102"/>
    </source>
</evidence>
<comment type="function">
    <text evidence="5">Responsible for the release of ribosomes from messenger RNA at the termination of protein biosynthesis. May increase the efficiency of translation by recycling ribosomes from one round of translation to another.</text>
</comment>
<dbReference type="GO" id="GO:0006415">
    <property type="term" value="P:translational termination"/>
    <property type="evidence" value="ECO:0007669"/>
    <property type="project" value="UniProtKB-UniRule"/>
</dbReference>
<evidence type="ECO:0000256" key="1">
    <source>
        <dbReference type="ARBA" id="ARBA00004496"/>
    </source>
</evidence>
<dbReference type="NCBIfam" id="TIGR00496">
    <property type="entry name" value="frr"/>
    <property type="match status" value="1"/>
</dbReference>
<comment type="subcellular location">
    <subcellularLocation>
        <location evidence="1 5">Cytoplasm</location>
    </subcellularLocation>
</comment>
<dbReference type="HAMAP" id="MF_00040">
    <property type="entry name" value="RRF"/>
    <property type="match status" value="1"/>
</dbReference>
<dbReference type="Gene3D" id="1.10.132.20">
    <property type="entry name" value="Ribosome-recycling factor"/>
    <property type="match status" value="1"/>
</dbReference>
<dbReference type="InterPro" id="IPR023584">
    <property type="entry name" value="Ribosome_recyc_fac_dom"/>
</dbReference>
<dbReference type="FunFam" id="1.10.132.20:FF:000001">
    <property type="entry name" value="Ribosome-recycling factor"/>
    <property type="match status" value="1"/>
</dbReference>
<dbReference type="EMBL" id="MLBF01000034">
    <property type="protein sequence ID" value="OLN29292.1"/>
    <property type="molecule type" value="Genomic_DNA"/>
</dbReference>
<proteinExistence type="inferred from homology"/>
<organism evidence="8 9">
    <name type="scientific">Desulfosporosinus metallidurans</name>
    <dbReference type="NCBI Taxonomy" id="1888891"/>
    <lineage>
        <taxon>Bacteria</taxon>
        <taxon>Bacillati</taxon>
        <taxon>Bacillota</taxon>
        <taxon>Clostridia</taxon>
        <taxon>Eubacteriales</taxon>
        <taxon>Desulfitobacteriaceae</taxon>
        <taxon>Desulfosporosinus</taxon>
    </lineage>
</organism>
<reference evidence="8 9" key="1">
    <citation type="submission" date="2016-09" db="EMBL/GenBank/DDBJ databases">
        <title>Complete genome of Desulfosporosinus sp. OL.</title>
        <authorList>
            <person name="Mardanov A."/>
            <person name="Beletsky A."/>
            <person name="Panova A."/>
            <person name="Karnachuk O."/>
            <person name="Ravin N."/>
        </authorList>
    </citation>
    <scope>NUCLEOTIDE SEQUENCE [LARGE SCALE GENOMIC DNA]</scope>
    <source>
        <strain evidence="8 9">OL</strain>
    </source>
</reference>
<dbReference type="AlphaFoldDB" id="A0A1Q8QPS0"/>
<dbReference type="PANTHER" id="PTHR20982:SF3">
    <property type="entry name" value="MITOCHONDRIAL RIBOSOME RECYCLING FACTOR PSEUDO 1"/>
    <property type="match status" value="1"/>
</dbReference>
<dbReference type="Pfam" id="PF01765">
    <property type="entry name" value="RRF"/>
    <property type="match status" value="1"/>
</dbReference>
<sequence length="188" mass="21419">MISEVMKDAEERMHKAVEALRREYASIRAGRANPSVLDKVMVEYYGTPTPINQLANISAPEPRMIVIQSWDKTVLPAIERAIMKSDLGLNPSSDGTVIRLMIPQLTADRRLELVKKVKKEAEEARVAVRNVRRDVNDKLKKLEKDHGDHGASEDEVKRAQDDVQKMTDKIIKDIERVMETKESEIMEV</sequence>
<dbReference type="InterPro" id="IPR002661">
    <property type="entry name" value="Ribosome_recyc_fac"/>
</dbReference>
<feature type="domain" description="Ribosome recycling factor" evidence="7">
    <location>
        <begin position="20"/>
        <end position="186"/>
    </location>
</feature>
<dbReference type="SUPFAM" id="SSF55194">
    <property type="entry name" value="Ribosome recycling factor, RRF"/>
    <property type="match status" value="1"/>
</dbReference>
<comment type="similarity">
    <text evidence="2 5">Belongs to the RRF family.</text>
</comment>
<dbReference type="GO" id="GO:0005737">
    <property type="term" value="C:cytoplasm"/>
    <property type="evidence" value="ECO:0007669"/>
    <property type="project" value="UniProtKB-SubCell"/>
</dbReference>
<dbReference type="STRING" id="1888891.DSOL_3629"/>
<dbReference type="RefSeq" id="WP_075366084.1">
    <property type="nucleotide sequence ID" value="NZ_MLBF01000034.1"/>
</dbReference>
<keyword evidence="9" id="KW-1185">Reference proteome</keyword>
<dbReference type="OrthoDB" id="9804006at2"/>
<comment type="caution">
    <text evidence="8">The sequence shown here is derived from an EMBL/GenBank/DDBJ whole genome shotgun (WGS) entry which is preliminary data.</text>
</comment>
<dbReference type="CDD" id="cd00520">
    <property type="entry name" value="RRF"/>
    <property type="match status" value="1"/>
</dbReference>
<keyword evidence="3 5" id="KW-0963">Cytoplasm</keyword>
<evidence type="ECO:0000313" key="8">
    <source>
        <dbReference type="EMBL" id="OLN29292.1"/>
    </source>
</evidence>
<evidence type="ECO:0000256" key="3">
    <source>
        <dbReference type="ARBA" id="ARBA00022490"/>
    </source>
</evidence>
<dbReference type="Gene3D" id="3.30.1360.40">
    <property type="match status" value="1"/>
</dbReference>
<dbReference type="FunFam" id="3.30.1360.40:FF:000001">
    <property type="entry name" value="Ribosome-recycling factor"/>
    <property type="match status" value="1"/>
</dbReference>
<dbReference type="PANTHER" id="PTHR20982">
    <property type="entry name" value="RIBOSOME RECYCLING FACTOR"/>
    <property type="match status" value="1"/>
</dbReference>
<protein>
    <recommendedName>
        <fullName evidence="5">Ribosome-recycling factor</fullName>
        <shortName evidence="5">RRF</shortName>
    </recommendedName>
    <alternativeName>
        <fullName evidence="5">Ribosome-releasing factor</fullName>
    </alternativeName>
</protein>
<accession>A0A1Q8QPS0</accession>
<evidence type="ECO:0000256" key="4">
    <source>
        <dbReference type="ARBA" id="ARBA00022917"/>
    </source>
</evidence>
<evidence type="ECO:0000256" key="2">
    <source>
        <dbReference type="ARBA" id="ARBA00005912"/>
    </source>
</evidence>